<accession>A0A0C3S6K0</accession>
<dbReference type="UniPathway" id="UPA00058">
    <property type="reaction ID" value="UER00103"/>
</dbReference>
<dbReference type="GO" id="GO:0015936">
    <property type="term" value="P:coenzyme A metabolic process"/>
    <property type="evidence" value="ECO:0007669"/>
    <property type="project" value="InterPro"/>
</dbReference>
<name>A0A0C3S6K0_PHLG1</name>
<dbReference type="OrthoDB" id="310654at2759"/>
<organism evidence="12 13">
    <name type="scientific">Phlebiopsis gigantea (strain 11061_1 CR5-6)</name>
    <name type="common">White-rot fungus</name>
    <name type="synonym">Peniophora gigantea</name>
    <dbReference type="NCBI Taxonomy" id="745531"/>
    <lineage>
        <taxon>Eukaryota</taxon>
        <taxon>Fungi</taxon>
        <taxon>Dikarya</taxon>
        <taxon>Basidiomycota</taxon>
        <taxon>Agaricomycotina</taxon>
        <taxon>Agaricomycetes</taxon>
        <taxon>Polyporales</taxon>
        <taxon>Phanerochaetaceae</taxon>
        <taxon>Phlebiopsis</taxon>
    </lineage>
</organism>
<keyword evidence="4 9" id="KW-0256">Endoplasmic reticulum</keyword>
<comment type="similarity">
    <text evidence="2 9">Belongs to the HMG-CoA reductase family.</text>
</comment>
<dbReference type="Gene3D" id="3.30.70.420">
    <property type="entry name" value="Hydroxymethylglutaryl-CoA reductase, class I/II, NAD/NADP-binding domain"/>
    <property type="match status" value="1"/>
</dbReference>
<dbReference type="InterPro" id="IPR002202">
    <property type="entry name" value="HMG_CoA_Rdtase"/>
</dbReference>
<evidence type="ECO:0000256" key="3">
    <source>
        <dbReference type="ARBA" id="ARBA00022692"/>
    </source>
</evidence>
<evidence type="ECO:0000256" key="9">
    <source>
        <dbReference type="RuleBase" id="RU361219"/>
    </source>
</evidence>
<keyword evidence="5 9" id="KW-0521">NADP</keyword>
<dbReference type="PANTHER" id="PTHR10572:SF24">
    <property type="entry name" value="3-HYDROXY-3-METHYLGLUTARYL-COENZYME A REDUCTASE"/>
    <property type="match status" value="1"/>
</dbReference>
<feature type="region of interest" description="Disordered" evidence="10">
    <location>
        <begin position="1160"/>
        <end position="1216"/>
    </location>
</feature>
<dbReference type="SUPFAM" id="SSF56542">
    <property type="entry name" value="Substrate-binding domain of HMG-CoA reductase"/>
    <property type="match status" value="1"/>
</dbReference>
<dbReference type="GO" id="GO:0005789">
    <property type="term" value="C:endoplasmic reticulum membrane"/>
    <property type="evidence" value="ECO:0007669"/>
    <property type="project" value="UniProtKB-SubCell"/>
</dbReference>
<dbReference type="FunFam" id="1.10.3270.10:FF:000001">
    <property type="entry name" value="3-hydroxy-3-methylglutaryl coenzyme A reductase"/>
    <property type="match status" value="1"/>
</dbReference>
<dbReference type="PRINTS" id="PR00071">
    <property type="entry name" value="HMGCOARDTASE"/>
</dbReference>
<dbReference type="Pfam" id="PF00368">
    <property type="entry name" value="HMG-CoA_red"/>
    <property type="match status" value="1"/>
</dbReference>
<dbReference type="PANTHER" id="PTHR10572">
    <property type="entry name" value="3-HYDROXY-3-METHYLGLUTARYL-COENZYME A REDUCTASE"/>
    <property type="match status" value="1"/>
</dbReference>
<dbReference type="GO" id="GO:0006696">
    <property type="term" value="P:ergosterol biosynthetic process"/>
    <property type="evidence" value="ECO:0007669"/>
    <property type="project" value="TreeGrafter"/>
</dbReference>
<feature type="transmembrane region" description="Helical" evidence="9">
    <location>
        <begin position="250"/>
        <end position="270"/>
    </location>
</feature>
<dbReference type="PROSITE" id="PS50065">
    <property type="entry name" value="HMG_COA_REDUCTASE_4"/>
    <property type="match status" value="1"/>
</dbReference>
<dbReference type="Pfam" id="PF12349">
    <property type="entry name" value="Sterol-sensing"/>
    <property type="match status" value="1"/>
</dbReference>
<dbReference type="EC" id="1.1.1.34" evidence="9"/>
<dbReference type="InterPro" id="IPR023074">
    <property type="entry name" value="HMG_CoA_Rdtase_cat_sf"/>
</dbReference>
<comment type="pathway">
    <text evidence="9">Metabolic intermediate biosynthesis; (R)-mevalonate biosynthesis; (R)-mevalonate from acetyl-CoA: step 3/3.</text>
</comment>
<keyword evidence="7 9" id="KW-0560">Oxidoreductase</keyword>
<comment type="catalytic activity">
    <reaction evidence="9">
        <text>(R)-mevalonate + 2 NADP(+) + CoA = (3S)-3-hydroxy-3-methylglutaryl-CoA + 2 NADPH + 2 H(+)</text>
        <dbReference type="Rhea" id="RHEA:15989"/>
        <dbReference type="ChEBI" id="CHEBI:15378"/>
        <dbReference type="ChEBI" id="CHEBI:36464"/>
        <dbReference type="ChEBI" id="CHEBI:43074"/>
        <dbReference type="ChEBI" id="CHEBI:57287"/>
        <dbReference type="ChEBI" id="CHEBI:57783"/>
        <dbReference type="ChEBI" id="CHEBI:58349"/>
        <dbReference type="EC" id="1.1.1.34"/>
    </reaction>
</comment>
<evidence type="ECO:0000256" key="7">
    <source>
        <dbReference type="ARBA" id="ARBA00023002"/>
    </source>
</evidence>
<dbReference type="HOGENOM" id="CLU_001734_1_0_1"/>
<dbReference type="CDD" id="cd00643">
    <property type="entry name" value="HMG-CoA_reductase_classI"/>
    <property type="match status" value="1"/>
</dbReference>
<dbReference type="FunFam" id="3.30.70.420:FF:000001">
    <property type="entry name" value="3-hydroxy-3-methylglutaryl coenzyme A reductase"/>
    <property type="match status" value="1"/>
</dbReference>
<comment type="subcellular location">
    <subcellularLocation>
        <location evidence="1 9">Endoplasmic reticulum membrane</location>
        <topology evidence="1 9">Multi-pass membrane protein</topology>
    </subcellularLocation>
</comment>
<dbReference type="GO" id="GO:0005778">
    <property type="term" value="C:peroxisomal membrane"/>
    <property type="evidence" value="ECO:0007669"/>
    <property type="project" value="TreeGrafter"/>
</dbReference>
<dbReference type="AlphaFoldDB" id="A0A0C3S6K0"/>
<evidence type="ECO:0000256" key="1">
    <source>
        <dbReference type="ARBA" id="ARBA00004477"/>
    </source>
</evidence>
<evidence type="ECO:0000313" key="13">
    <source>
        <dbReference type="Proteomes" id="UP000053257"/>
    </source>
</evidence>
<dbReference type="NCBIfam" id="TIGR00533">
    <property type="entry name" value="HMG_CoA_R_NADP"/>
    <property type="match status" value="1"/>
</dbReference>
<dbReference type="Gene3D" id="3.90.770.10">
    <property type="entry name" value="3-hydroxy-3-methylglutaryl-coenzyme A Reductase, Chain A, domain 2"/>
    <property type="match status" value="1"/>
</dbReference>
<dbReference type="InterPro" id="IPR053958">
    <property type="entry name" value="HMGCR/SNAP/NPC1-like_SSD"/>
</dbReference>
<proteinExistence type="inferred from homology"/>
<evidence type="ECO:0000256" key="2">
    <source>
        <dbReference type="ARBA" id="ARBA00007661"/>
    </source>
</evidence>
<dbReference type="InterPro" id="IPR023282">
    <property type="entry name" value="HMG_CoA_Rdtase_N"/>
</dbReference>
<dbReference type="PROSITE" id="PS01192">
    <property type="entry name" value="HMG_COA_REDUCTASE_3"/>
    <property type="match status" value="1"/>
</dbReference>
<dbReference type="Gene3D" id="1.10.3270.10">
    <property type="entry name" value="HMGR, N-terminal domain"/>
    <property type="match status" value="1"/>
</dbReference>
<keyword evidence="6 9" id="KW-1133">Transmembrane helix</keyword>
<reference evidence="12 13" key="1">
    <citation type="journal article" date="2014" name="PLoS Genet.">
        <title>Analysis of the Phlebiopsis gigantea genome, transcriptome and secretome provides insight into its pioneer colonization strategies of wood.</title>
        <authorList>
            <person name="Hori C."/>
            <person name="Ishida T."/>
            <person name="Igarashi K."/>
            <person name="Samejima M."/>
            <person name="Suzuki H."/>
            <person name="Master E."/>
            <person name="Ferreira P."/>
            <person name="Ruiz-Duenas F.J."/>
            <person name="Held B."/>
            <person name="Canessa P."/>
            <person name="Larrondo L.F."/>
            <person name="Schmoll M."/>
            <person name="Druzhinina I.S."/>
            <person name="Kubicek C.P."/>
            <person name="Gaskell J.A."/>
            <person name="Kersten P."/>
            <person name="St John F."/>
            <person name="Glasner J."/>
            <person name="Sabat G."/>
            <person name="Splinter BonDurant S."/>
            <person name="Syed K."/>
            <person name="Yadav J."/>
            <person name="Mgbeahuruike A.C."/>
            <person name="Kovalchuk A."/>
            <person name="Asiegbu F.O."/>
            <person name="Lackner G."/>
            <person name="Hoffmeister D."/>
            <person name="Rencoret J."/>
            <person name="Gutierrez A."/>
            <person name="Sun H."/>
            <person name="Lindquist E."/>
            <person name="Barry K."/>
            <person name="Riley R."/>
            <person name="Grigoriev I.V."/>
            <person name="Henrissat B."/>
            <person name="Kues U."/>
            <person name="Berka R.M."/>
            <person name="Martinez A.T."/>
            <person name="Covert S.F."/>
            <person name="Blanchette R.A."/>
            <person name="Cullen D."/>
        </authorList>
    </citation>
    <scope>NUCLEOTIDE SEQUENCE [LARGE SCALE GENOMIC DNA]</scope>
    <source>
        <strain evidence="12 13">11061_1 CR5-6</strain>
    </source>
</reference>
<feature type="transmembrane region" description="Helical" evidence="9">
    <location>
        <begin position="220"/>
        <end position="241"/>
    </location>
</feature>
<dbReference type="EMBL" id="KN840443">
    <property type="protein sequence ID" value="KIP11876.1"/>
    <property type="molecule type" value="Genomic_DNA"/>
</dbReference>
<dbReference type="GO" id="GO:0004420">
    <property type="term" value="F:hydroxymethylglutaryl-CoA reductase (NADPH) activity"/>
    <property type="evidence" value="ECO:0007669"/>
    <property type="project" value="UniProtKB-EC"/>
</dbReference>
<dbReference type="PROSITE" id="PS50156">
    <property type="entry name" value="SSD"/>
    <property type="match status" value="1"/>
</dbReference>
<gene>
    <name evidence="12" type="ORF">PHLGIDRAFT_98981</name>
</gene>
<keyword evidence="3 9" id="KW-0812">Transmembrane</keyword>
<feature type="transmembrane region" description="Helical" evidence="9">
    <location>
        <begin position="463"/>
        <end position="484"/>
    </location>
</feature>
<feature type="compositionally biased region" description="Polar residues" evidence="10">
    <location>
        <begin position="1198"/>
        <end position="1208"/>
    </location>
</feature>
<dbReference type="InterPro" id="IPR000731">
    <property type="entry name" value="SSD"/>
</dbReference>
<feature type="compositionally biased region" description="Pro residues" evidence="10">
    <location>
        <begin position="1174"/>
        <end position="1183"/>
    </location>
</feature>
<dbReference type="InterPro" id="IPR023076">
    <property type="entry name" value="HMG_CoA_Rdtase_CS"/>
</dbReference>
<evidence type="ECO:0000256" key="10">
    <source>
        <dbReference type="SAM" id="MobiDB-lite"/>
    </source>
</evidence>
<dbReference type="STRING" id="745531.A0A0C3S6K0"/>
<feature type="transmembrane region" description="Helical" evidence="9">
    <location>
        <begin position="12"/>
        <end position="32"/>
    </location>
</feature>
<dbReference type="SUPFAM" id="SSF55035">
    <property type="entry name" value="NAD-binding domain of HMG-CoA reductase"/>
    <property type="match status" value="1"/>
</dbReference>
<evidence type="ECO:0000256" key="6">
    <source>
        <dbReference type="ARBA" id="ARBA00022989"/>
    </source>
</evidence>
<keyword evidence="13" id="KW-1185">Reference proteome</keyword>
<dbReference type="GO" id="GO:0008299">
    <property type="term" value="P:isoprenoid biosynthetic process"/>
    <property type="evidence" value="ECO:0007669"/>
    <property type="project" value="InterPro"/>
</dbReference>
<dbReference type="InterPro" id="IPR009029">
    <property type="entry name" value="HMG_CoA_Rdtase_sub-bd_dom_sf"/>
</dbReference>
<feature type="domain" description="SSD" evidence="11">
    <location>
        <begin position="221"/>
        <end position="389"/>
    </location>
</feature>
<evidence type="ECO:0000313" key="12">
    <source>
        <dbReference type="EMBL" id="KIP11876.1"/>
    </source>
</evidence>
<dbReference type="PROSITE" id="PS00066">
    <property type="entry name" value="HMG_COA_REDUCTASE_1"/>
    <property type="match status" value="1"/>
</dbReference>
<feature type="transmembrane region" description="Helical" evidence="9">
    <location>
        <begin position="366"/>
        <end position="391"/>
    </location>
</feature>
<dbReference type="FunFam" id="3.90.770.10:FF:000001">
    <property type="entry name" value="3-hydroxy-3-methylglutaryl coenzyme A reductase"/>
    <property type="match status" value="1"/>
</dbReference>
<dbReference type="InterPro" id="IPR004554">
    <property type="entry name" value="HMG_CoA_Rdtase_eu_arc"/>
</dbReference>
<evidence type="ECO:0000256" key="4">
    <source>
        <dbReference type="ARBA" id="ARBA00022824"/>
    </source>
</evidence>
<keyword evidence="8 9" id="KW-0472">Membrane</keyword>
<evidence type="ECO:0000256" key="8">
    <source>
        <dbReference type="ARBA" id="ARBA00023136"/>
    </source>
</evidence>
<dbReference type="InterPro" id="IPR009023">
    <property type="entry name" value="HMG_CoA_Rdtase_NAD(P)-bd_sf"/>
</dbReference>
<sequence>MRALLRPLSLHTVFSPIETVVFVFVLATLAYFHILDGIKHSSFFAPTFPSTLRPAYARLSGSEWIPTSEAQWYKAAGEQAEVIELQQIVFGLDEKARKANPDSYSLSPVAERLTSSLHSLSGHPYPSICYVPSVSSEPLECFTTVSSSTVTLSFAPGAREGWIGALKRMTSFTMNGTRYEVQSSKHTESIGEMKSSKWVAYALWALVMRFYELAQKTDSLDILVVLIGYVLMHGTFINLFWKSRALGSNFWLSTGIMMSSVFAFLFTLPLCRVLDIPLDPVCLSEALPFLVCTVGFEKPLGLAREVLAHPHALKPQEDGRMKSAGDVILEALDRKGNIILRDYALEIAVLLVGANSKVGGLREFCALASIAMTLDCVMLCTFYTAVLTVMVEVRRIKMVRSLSRSSSSGMKSSLARSTLKPEPALAKPKNLRERLSGALIGVKGASLGASQEFEINPMARLKLLVLVAFLTLHITNFCTTLTPASSLDRHNKHSVRTPIDHAAPPAPRVDYTSPGVATVLDALAEVRSSTASTNSFYVKIAPPVHVHMIPAAAHEYPSAAASSLLAGATSSASENVNTGEVIENFMSGWSTLVGDPVMSKWIVVALALSVALNGFLMKGIAAGTGLPIVRGSVRFRSRARVSVSKIEEEVCETPKPAIIMPSIGPVVAEAPAPALEPASAPAGGPLKVHKPPMLSLPIDLNSVDAILEKERLHAEALARAERTRNEPVRSLDEIVDIFENGPRPVSASLSLLTDEEVILLAQSGKIAAYALEKMLGDFERAVVVRRALISRASNTKTLEHSEVPMSNYDYSRVMGACCENVIGYIPLPLGVAGPLKIDGVMYHIPMATAEGTLVASTSRGCKALNAGGGVTSVLTYDAMTRGPAIDFPSIVQAAAARAWLESTDGYAIVKEAFESTSRFAKLQNVKCAMAGRTLFVRFATRTGDAMGMNMISKATEKALDVLSKEFPEMVVLALSGNYCTDKKPAAINWIEGRGKGIVAEAVIPGKIVKSVLKTTVEALCNLNTKKNLVGSAMAGSVGGFNAHAANILTAIFLATGQDPAQNVESSNCITLMESTNNGEDLLMTVSMPSIEVGTVGGGTILAPQGAVLEMLGIKGAHPTNPGQNSQQLARIIAAAVMAGELSLISALAAGHLVRAHLAHNRSQLNTPSTSRPMTPGPSTPPPSFWSGPKTEVKRPGSSLATSSTTVTNGYVVDGKP</sequence>
<evidence type="ECO:0000256" key="5">
    <source>
        <dbReference type="ARBA" id="ARBA00022857"/>
    </source>
</evidence>
<dbReference type="Proteomes" id="UP000053257">
    <property type="component" value="Unassembled WGS sequence"/>
</dbReference>
<protein>
    <recommendedName>
        <fullName evidence="9">3-hydroxy-3-methylglutaryl coenzyme A reductase</fullName>
        <shortName evidence="9">HMG-CoA reductase</shortName>
        <ecNumber evidence="9">1.1.1.34</ecNumber>
    </recommendedName>
</protein>
<evidence type="ECO:0000259" key="11">
    <source>
        <dbReference type="PROSITE" id="PS50156"/>
    </source>
</evidence>
<dbReference type="PROSITE" id="PS00318">
    <property type="entry name" value="HMG_COA_REDUCTASE_2"/>
    <property type="match status" value="1"/>
</dbReference>